<dbReference type="GO" id="GO:0005886">
    <property type="term" value="C:plasma membrane"/>
    <property type="evidence" value="ECO:0007669"/>
    <property type="project" value="UniProtKB-SubCell"/>
</dbReference>
<reference evidence="9 10" key="1">
    <citation type="submission" date="2018-01" db="EMBL/GenBank/DDBJ databases">
        <title>Draft genome sequence of Nonomuraea sp. KC333.</title>
        <authorList>
            <person name="Sahin N."/>
            <person name="Saygin H."/>
            <person name="Ay H."/>
        </authorList>
    </citation>
    <scope>NUCLEOTIDE SEQUENCE [LARGE SCALE GENOMIC DNA]</scope>
    <source>
        <strain evidence="9 10">KC333</strain>
    </source>
</reference>
<feature type="transmembrane region" description="Helical" evidence="7">
    <location>
        <begin position="195"/>
        <end position="214"/>
    </location>
</feature>
<dbReference type="RefSeq" id="WP_111178053.1">
    <property type="nucleotide sequence ID" value="NZ_POUD01000025.1"/>
</dbReference>
<keyword evidence="2 7" id="KW-0813">Transport</keyword>
<keyword evidence="6 7" id="KW-0472">Membrane</keyword>
<evidence type="ECO:0000256" key="1">
    <source>
        <dbReference type="ARBA" id="ARBA00004651"/>
    </source>
</evidence>
<feature type="transmembrane region" description="Helical" evidence="7">
    <location>
        <begin position="137"/>
        <end position="163"/>
    </location>
</feature>
<comment type="subcellular location">
    <subcellularLocation>
        <location evidence="1 7">Cell membrane</location>
        <topology evidence="1 7">Multi-pass membrane protein</topology>
    </subcellularLocation>
</comment>
<dbReference type="InterPro" id="IPR045621">
    <property type="entry name" value="BPD_transp_1_N"/>
</dbReference>
<dbReference type="PANTHER" id="PTHR30465">
    <property type="entry name" value="INNER MEMBRANE ABC TRANSPORTER"/>
    <property type="match status" value="1"/>
</dbReference>
<proteinExistence type="inferred from homology"/>
<dbReference type="Pfam" id="PF19300">
    <property type="entry name" value="BPD_transp_1_N"/>
    <property type="match status" value="1"/>
</dbReference>
<accession>A0A2W2E8R0</accession>
<evidence type="ECO:0000313" key="9">
    <source>
        <dbReference type="EMBL" id="PZG20492.1"/>
    </source>
</evidence>
<evidence type="ECO:0000256" key="6">
    <source>
        <dbReference type="ARBA" id="ARBA00023136"/>
    </source>
</evidence>
<evidence type="ECO:0000256" key="7">
    <source>
        <dbReference type="RuleBase" id="RU363032"/>
    </source>
</evidence>
<comment type="similarity">
    <text evidence="7">Belongs to the binding-protein-dependent transport system permease family.</text>
</comment>
<feature type="transmembrane region" description="Helical" evidence="7">
    <location>
        <begin position="7"/>
        <end position="27"/>
    </location>
</feature>
<name>A0A2W2E8R0_9ACTN</name>
<dbReference type="Proteomes" id="UP000249304">
    <property type="component" value="Unassembled WGS sequence"/>
</dbReference>
<sequence length="330" mass="35964">MIRFVLLRLLHVVPILVAISIVAFFIIQLPPGDFLSTHVAALEGRGESLDPAYIQALRERYGLGDPFWIQYWKWITNILLHGDFGQSFEFRRPVAGLIGERLPLTLTLGIATLVFTWAVALPAGIYSARKQHSWIDYAISGIGFVALAVPAFLTALVLAYLGFEFFGQSVGGLFSPEYANAPWSLGKLADLLQHLWIPVVVLGLAGTAGIIRITRANLLDELHKPYVVTARAKGLPEGRLTRKYPVRIALNPFISTAGWHLPSLFDGEIIVAQVLALGTIGPLLLQALKSQDMYLAGGIILIVAVLTVVGTLLSDILLAVADPRVRFGKA</sequence>
<evidence type="ECO:0000256" key="4">
    <source>
        <dbReference type="ARBA" id="ARBA00022692"/>
    </source>
</evidence>
<dbReference type="InterPro" id="IPR035906">
    <property type="entry name" value="MetI-like_sf"/>
</dbReference>
<protein>
    <submittedName>
        <fullName evidence="9">ABC transporter permease</fullName>
    </submittedName>
</protein>
<feature type="domain" description="ABC transmembrane type-1" evidence="8">
    <location>
        <begin position="102"/>
        <end position="318"/>
    </location>
</feature>
<keyword evidence="10" id="KW-1185">Reference proteome</keyword>
<feature type="transmembrane region" description="Helical" evidence="7">
    <location>
        <begin position="102"/>
        <end position="125"/>
    </location>
</feature>
<evidence type="ECO:0000259" key="8">
    <source>
        <dbReference type="PROSITE" id="PS50928"/>
    </source>
</evidence>
<dbReference type="SUPFAM" id="SSF161098">
    <property type="entry name" value="MetI-like"/>
    <property type="match status" value="1"/>
</dbReference>
<dbReference type="AlphaFoldDB" id="A0A2W2E8R0"/>
<keyword evidence="3" id="KW-1003">Cell membrane</keyword>
<feature type="transmembrane region" description="Helical" evidence="7">
    <location>
        <begin position="269"/>
        <end position="288"/>
    </location>
</feature>
<comment type="caution">
    <text evidence="9">The sequence shown here is derived from an EMBL/GenBank/DDBJ whole genome shotgun (WGS) entry which is preliminary data.</text>
</comment>
<keyword evidence="4 7" id="KW-0812">Transmembrane</keyword>
<evidence type="ECO:0000256" key="5">
    <source>
        <dbReference type="ARBA" id="ARBA00022989"/>
    </source>
</evidence>
<dbReference type="EMBL" id="POUD01000025">
    <property type="protein sequence ID" value="PZG20492.1"/>
    <property type="molecule type" value="Genomic_DNA"/>
</dbReference>
<evidence type="ECO:0000256" key="3">
    <source>
        <dbReference type="ARBA" id="ARBA00022475"/>
    </source>
</evidence>
<dbReference type="GO" id="GO:0055085">
    <property type="term" value="P:transmembrane transport"/>
    <property type="evidence" value="ECO:0007669"/>
    <property type="project" value="InterPro"/>
</dbReference>
<gene>
    <name evidence="9" type="ORF">C1J01_09105</name>
</gene>
<dbReference type="Pfam" id="PF00528">
    <property type="entry name" value="BPD_transp_1"/>
    <property type="match status" value="1"/>
</dbReference>
<keyword evidence="5 7" id="KW-1133">Transmembrane helix</keyword>
<feature type="transmembrane region" description="Helical" evidence="7">
    <location>
        <begin position="294"/>
        <end position="320"/>
    </location>
</feature>
<dbReference type="PANTHER" id="PTHR30465:SF43">
    <property type="entry name" value="OLIGOPEPTIDE ABC TRANSPORTER, PERMEASE PROTEIN"/>
    <property type="match status" value="1"/>
</dbReference>
<dbReference type="Gene3D" id="1.10.3720.10">
    <property type="entry name" value="MetI-like"/>
    <property type="match status" value="1"/>
</dbReference>
<dbReference type="InterPro" id="IPR000515">
    <property type="entry name" value="MetI-like"/>
</dbReference>
<organism evidence="9 10">
    <name type="scientific">Nonomuraea aridisoli</name>
    <dbReference type="NCBI Taxonomy" id="2070368"/>
    <lineage>
        <taxon>Bacteria</taxon>
        <taxon>Bacillati</taxon>
        <taxon>Actinomycetota</taxon>
        <taxon>Actinomycetes</taxon>
        <taxon>Streptosporangiales</taxon>
        <taxon>Streptosporangiaceae</taxon>
        <taxon>Nonomuraea</taxon>
    </lineage>
</organism>
<dbReference type="OrthoDB" id="9778910at2"/>
<evidence type="ECO:0000256" key="2">
    <source>
        <dbReference type="ARBA" id="ARBA00022448"/>
    </source>
</evidence>
<evidence type="ECO:0000313" key="10">
    <source>
        <dbReference type="Proteomes" id="UP000249304"/>
    </source>
</evidence>
<dbReference type="PROSITE" id="PS50928">
    <property type="entry name" value="ABC_TM1"/>
    <property type="match status" value="1"/>
</dbReference>